<reference evidence="1" key="1">
    <citation type="submission" date="2019-08" db="EMBL/GenBank/DDBJ databases">
        <authorList>
            <person name="Kucharzyk K."/>
            <person name="Murdoch R.W."/>
            <person name="Higgins S."/>
            <person name="Loffler F."/>
        </authorList>
    </citation>
    <scope>NUCLEOTIDE SEQUENCE</scope>
</reference>
<comment type="caution">
    <text evidence="1">The sequence shown here is derived from an EMBL/GenBank/DDBJ whole genome shotgun (WGS) entry which is preliminary data.</text>
</comment>
<name>A0A645E072_9ZZZZ</name>
<accession>A0A645E072</accession>
<dbReference type="EMBL" id="VSSQ01041525">
    <property type="protein sequence ID" value="MPM94976.1"/>
    <property type="molecule type" value="Genomic_DNA"/>
</dbReference>
<dbReference type="AlphaFoldDB" id="A0A645E072"/>
<gene>
    <name evidence="1" type="ORF">SDC9_142125</name>
</gene>
<sequence>MAHFAVHAAHMANGLHDVAGSRLTLGPDHRCAFGYAPQRLAQILRPADKGDAKAGLVDVEHIVGGREHLALVDVVNFKGLQDLGLHKVPDAHLGHHRDGHRLLNAPNHFWVAHPGNAPGRPDIRRDALQGHHGAGTRLLGDFRLLGGGHVHDNPTLEHLS</sequence>
<proteinExistence type="predicted"/>
<protein>
    <submittedName>
        <fullName evidence="1">Uncharacterized protein</fullName>
    </submittedName>
</protein>
<organism evidence="1">
    <name type="scientific">bioreactor metagenome</name>
    <dbReference type="NCBI Taxonomy" id="1076179"/>
    <lineage>
        <taxon>unclassified sequences</taxon>
        <taxon>metagenomes</taxon>
        <taxon>ecological metagenomes</taxon>
    </lineage>
</organism>
<evidence type="ECO:0000313" key="1">
    <source>
        <dbReference type="EMBL" id="MPM94976.1"/>
    </source>
</evidence>